<evidence type="ECO:0000256" key="4">
    <source>
        <dbReference type="ARBA" id="ARBA00022692"/>
    </source>
</evidence>
<evidence type="ECO:0000313" key="10">
    <source>
        <dbReference type="EMBL" id="WAZ23070.1"/>
    </source>
</evidence>
<keyword evidence="6 8" id="KW-0472">Membrane</keyword>
<protein>
    <submittedName>
        <fullName evidence="10">MFS transporter</fullName>
    </submittedName>
</protein>
<dbReference type="Pfam" id="PF07690">
    <property type="entry name" value="MFS_1"/>
    <property type="match status" value="1"/>
</dbReference>
<feature type="transmembrane region" description="Helical" evidence="8">
    <location>
        <begin position="290"/>
        <end position="311"/>
    </location>
</feature>
<evidence type="ECO:0000256" key="5">
    <source>
        <dbReference type="ARBA" id="ARBA00022989"/>
    </source>
</evidence>
<dbReference type="PRINTS" id="PR01036">
    <property type="entry name" value="TCRTETB"/>
</dbReference>
<dbReference type="Gene3D" id="1.20.1720.10">
    <property type="entry name" value="Multidrug resistance protein D"/>
    <property type="match status" value="1"/>
</dbReference>
<accession>A0ABY7KEW3</accession>
<dbReference type="CDD" id="cd17321">
    <property type="entry name" value="MFS_MMR_MDR_like"/>
    <property type="match status" value="1"/>
</dbReference>
<evidence type="ECO:0000259" key="9">
    <source>
        <dbReference type="PROSITE" id="PS50850"/>
    </source>
</evidence>
<organism evidence="10 11">
    <name type="scientific">Streptomyces cinnabarinus</name>
    <dbReference type="NCBI Taxonomy" id="67287"/>
    <lineage>
        <taxon>Bacteria</taxon>
        <taxon>Bacillati</taxon>
        <taxon>Actinomycetota</taxon>
        <taxon>Actinomycetes</taxon>
        <taxon>Kitasatosporales</taxon>
        <taxon>Streptomycetaceae</taxon>
        <taxon>Streptomyces</taxon>
    </lineage>
</organism>
<sequence>MPDVRLASPQGRWILLTTILGSSMALLDSTVVNIALPAIGRDLDANLSALQWTSNAYLVTLAGLILLGGSLGDRYGRRKIFVIGVVWFALASLLCGIAPNAEVLIAARALQGVGGALLTPGSLALIQASFHPDDRARAVGLWSGFGGIGAAVGPFLGGWLVDGPGWRWVFLLNVPLALVCVPIALRHVPESGDDTAHGRFDVLGAALGALSLALVTYALIEADWITAVLGAALGVAFVYVEKRRPDPMMPLDIFASRQFTAVNLVTLCVYAALGGFFFLAVIQLQVVSGYSALAAGTALLPTTVLMLLLSARSGALAGRIGPRIPLTVGPLVSAAGLLLMLRVGPDADYVTDVLPAVLVFGFGLVTLVAPLTATVLASVNVARAGLASGINNAAARAAGLVAVAALPLLTGMGEEAYRNPDAFDSAFQEAMLWCAGVLVAGSVLAFATVRSLPPDCRKPECLTYGAITTPPLEGEPAKKRLT</sequence>
<evidence type="ECO:0000256" key="2">
    <source>
        <dbReference type="ARBA" id="ARBA00022448"/>
    </source>
</evidence>
<feature type="transmembrane region" description="Helical" evidence="8">
    <location>
        <begin position="138"/>
        <end position="160"/>
    </location>
</feature>
<dbReference type="Gene3D" id="1.20.1250.20">
    <property type="entry name" value="MFS general substrate transporter like domains"/>
    <property type="match status" value="1"/>
</dbReference>
<feature type="transmembrane region" description="Helical" evidence="8">
    <location>
        <begin position="393"/>
        <end position="410"/>
    </location>
</feature>
<feature type="transmembrane region" description="Helical" evidence="8">
    <location>
        <begin position="323"/>
        <end position="341"/>
    </location>
</feature>
<evidence type="ECO:0000256" key="6">
    <source>
        <dbReference type="ARBA" id="ARBA00023136"/>
    </source>
</evidence>
<feature type="transmembrane region" description="Helical" evidence="8">
    <location>
        <begin position="224"/>
        <end position="240"/>
    </location>
</feature>
<comment type="subcellular location">
    <subcellularLocation>
        <location evidence="1">Cell membrane</location>
        <topology evidence="1">Multi-pass membrane protein</topology>
    </subcellularLocation>
</comment>
<evidence type="ECO:0000256" key="1">
    <source>
        <dbReference type="ARBA" id="ARBA00004651"/>
    </source>
</evidence>
<feature type="transmembrane region" description="Helical" evidence="8">
    <location>
        <begin position="105"/>
        <end position="126"/>
    </location>
</feature>
<dbReference type="PANTHER" id="PTHR42718">
    <property type="entry name" value="MAJOR FACILITATOR SUPERFAMILY MULTIDRUG TRANSPORTER MFSC"/>
    <property type="match status" value="1"/>
</dbReference>
<reference evidence="10" key="1">
    <citation type="submission" date="2022-12" db="EMBL/GenBank/DDBJ databases">
        <authorList>
            <person name="Ruckert C."/>
            <person name="Busche T."/>
            <person name="Kalinowski J."/>
            <person name="Wittmann C."/>
        </authorList>
    </citation>
    <scope>NUCLEOTIDE SEQUENCE</scope>
    <source>
        <strain evidence="10">DSM 40467</strain>
    </source>
</reference>
<keyword evidence="2" id="KW-0813">Transport</keyword>
<feature type="transmembrane region" description="Helical" evidence="8">
    <location>
        <begin position="56"/>
        <end position="73"/>
    </location>
</feature>
<feature type="transmembrane region" description="Helical" evidence="8">
    <location>
        <begin position="353"/>
        <end position="381"/>
    </location>
</feature>
<dbReference type="RefSeq" id="WP_269660653.1">
    <property type="nucleotide sequence ID" value="NZ_CP114413.1"/>
</dbReference>
<dbReference type="InterPro" id="IPR004638">
    <property type="entry name" value="EmrB-like"/>
</dbReference>
<evidence type="ECO:0000256" key="7">
    <source>
        <dbReference type="ARBA" id="ARBA00023251"/>
    </source>
</evidence>
<dbReference type="PROSITE" id="PS50850">
    <property type="entry name" value="MFS"/>
    <property type="match status" value="1"/>
</dbReference>
<dbReference type="InterPro" id="IPR036259">
    <property type="entry name" value="MFS_trans_sf"/>
</dbReference>
<feature type="transmembrane region" description="Helical" evidence="8">
    <location>
        <begin position="200"/>
        <end position="218"/>
    </location>
</feature>
<feature type="transmembrane region" description="Helical" evidence="8">
    <location>
        <begin position="261"/>
        <end position="284"/>
    </location>
</feature>
<dbReference type="Proteomes" id="UP001164439">
    <property type="component" value="Chromosome"/>
</dbReference>
<keyword evidence="7" id="KW-0046">Antibiotic resistance</keyword>
<gene>
    <name evidence="10" type="ORF">STRCI_004387</name>
</gene>
<feature type="domain" description="Major facilitator superfamily (MFS) profile" evidence="9">
    <location>
        <begin position="14"/>
        <end position="453"/>
    </location>
</feature>
<dbReference type="PANTHER" id="PTHR42718:SF42">
    <property type="entry name" value="EXPORT PROTEIN"/>
    <property type="match status" value="1"/>
</dbReference>
<dbReference type="InterPro" id="IPR011701">
    <property type="entry name" value="MFS"/>
</dbReference>
<keyword evidence="4 8" id="KW-0812">Transmembrane</keyword>
<evidence type="ECO:0000256" key="8">
    <source>
        <dbReference type="SAM" id="Phobius"/>
    </source>
</evidence>
<keyword evidence="5 8" id="KW-1133">Transmembrane helix</keyword>
<feature type="transmembrane region" description="Helical" evidence="8">
    <location>
        <begin position="166"/>
        <end position="188"/>
    </location>
</feature>
<proteinExistence type="predicted"/>
<feature type="transmembrane region" description="Helical" evidence="8">
    <location>
        <begin position="80"/>
        <end position="99"/>
    </location>
</feature>
<keyword evidence="3" id="KW-1003">Cell membrane</keyword>
<name>A0ABY7KEW3_9ACTN</name>
<dbReference type="NCBIfam" id="TIGR00711">
    <property type="entry name" value="efflux_EmrB"/>
    <property type="match status" value="1"/>
</dbReference>
<keyword evidence="11" id="KW-1185">Reference proteome</keyword>
<dbReference type="EMBL" id="CP114413">
    <property type="protein sequence ID" value="WAZ23070.1"/>
    <property type="molecule type" value="Genomic_DNA"/>
</dbReference>
<dbReference type="InterPro" id="IPR020846">
    <property type="entry name" value="MFS_dom"/>
</dbReference>
<dbReference type="SUPFAM" id="SSF103473">
    <property type="entry name" value="MFS general substrate transporter"/>
    <property type="match status" value="1"/>
</dbReference>
<feature type="transmembrane region" description="Helical" evidence="8">
    <location>
        <begin position="12"/>
        <end position="36"/>
    </location>
</feature>
<evidence type="ECO:0000313" key="11">
    <source>
        <dbReference type="Proteomes" id="UP001164439"/>
    </source>
</evidence>
<feature type="transmembrane region" description="Helical" evidence="8">
    <location>
        <begin position="430"/>
        <end position="449"/>
    </location>
</feature>
<evidence type="ECO:0000256" key="3">
    <source>
        <dbReference type="ARBA" id="ARBA00022475"/>
    </source>
</evidence>